<keyword evidence="2" id="KW-0810">Translation regulation</keyword>
<dbReference type="GO" id="GO:0006417">
    <property type="term" value="P:regulation of translation"/>
    <property type="evidence" value="ECO:0007669"/>
    <property type="project" value="UniProtKB-KW"/>
</dbReference>
<sequence>MKMTPRREDARTVYSTELGRVCPDCGRPIDACACRKKPAAAAGDGNVRVRLEKKGRGGKAVSLVSGLPLAEEDLRKLAAELKKRCGAGGAVKDGQIEIQGDHRDTLVAALLALGYRAKKAGG</sequence>
<dbReference type="InterPro" id="IPR036877">
    <property type="entry name" value="SUI1_dom_sf"/>
</dbReference>
<dbReference type="FunFam" id="3.30.780.10:FF:000002">
    <property type="entry name" value="Stress response translation initiation inhibitor"/>
    <property type="match status" value="1"/>
</dbReference>
<evidence type="ECO:0000256" key="3">
    <source>
        <dbReference type="ARBA" id="ARBA00022917"/>
    </source>
</evidence>
<dbReference type="Gene3D" id="3.30.780.10">
    <property type="entry name" value="SUI1-like domain"/>
    <property type="match status" value="1"/>
</dbReference>
<reference evidence="5 6" key="1">
    <citation type="submission" date="2015-07" db="EMBL/GenBank/DDBJ databases">
        <title>Genome sequence of Ornatilinea apprima DSM 23815.</title>
        <authorList>
            <person name="Hemp J."/>
            <person name="Ward L.M."/>
            <person name="Pace L.A."/>
            <person name="Fischer W.W."/>
        </authorList>
    </citation>
    <scope>NUCLEOTIDE SEQUENCE [LARGE SCALE GENOMIC DNA]</scope>
    <source>
        <strain evidence="5 6">P3M-1</strain>
    </source>
</reference>
<evidence type="ECO:0000256" key="1">
    <source>
        <dbReference type="ARBA" id="ARBA00005422"/>
    </source>
</evidence>
<keyword evidence="6" id="KW-1185">Reference proteome</keyword>
<dbReference type="CDD" id="cd11567">
    <property type="entry name" value="YciH_like"/>
    <property type="match status" value="1"/>
</dbReference>
<dbReference type="InterPro" id="IPR001950">
    <property type="entry name" value="SUI1"/>
</dbReference>
<dbReference type="STRING" id="1134406.ADN00_10890"/>
<dbReference type="NCBIfam" id="TIGR01158">
    <property type="entry name" value="SUI1_rel"/>
    <property type="match status" value="1"/>
</dbReference>
<dbReference type="InterPro" id="IPR005872">
    <property type="entry name" value="SUI1_arc_bac"/>
</dbReference>
<evidence type="ECO:0000313" key="5">
    <source>
        <dbReference type="EMBL" id="KPL77054.1"/>
    </source>
</evidence>
<dbReference type="PANTHER" id="PTHR12789:SF0">
    <property type="entry name" value="DENSITY-REGULATED PROTEIN"/>
    <property type="match status" value="1"/>
</dbReference>
<dbReference type="InterPro" id="IPR050318">
    <property type="entry name" value="DENR/SUI1_TIF"/>
</dbReference>
<dbReference type="GO" id="GO:0002188">
    <property type="term" value="P:translation reinitiation"/>
    <property type="evidence" value="ECO:0007669"/>
    <property type="project" value="TreeGrafter"/>
</dbReference>
<dbReference type="EMBL" id="LGCL01000024">
    <property type="protein sequence ID" value="KPL77054.1"/>
    <property type="molecule type" value="Genomic_DNA"/>
</dbReference>
<organism evidence="5 6">
    <name type="scientific">Ornatilinea apprima</name>
    <dbReference type="NCBI Taxonomy" id="1134406"/>
    <lineage>
        <taxon>Bacteria</taxon>
        <taxon>Bacillati</taxon>
        <taxon>Chloroflexota</taxon>
        <taxon>Anaerolineae</taxon>
        <taxon>Anaerolineales</taxon>
        <taxon>Anaerolineaceae</taxon>
        <taxon>Ornatilinea</taxon>
    </lineage>
</organism>
<dbReference type="SUPFAM" id="SSF55159">
    <property type="entry name" value="eIF1-like"/>
    <property type="match status" value="1"/>
</dbReference>
<gene>
    <name evidence="5" type="ORF">ADN00_10890</name>
</gene>
<dbReference type="GO" id="GO:0003743">
    <property type="term" value="F:translation initiation factor activity"/>
    <property type="evidence" value="ECO:0007669"/>
    <property type="project" value="InterPro"/>
</dbReference>
<dbReference type="PROSITE" id="PS50296">
    <property type="entry name" value="SUI1"/>
    <property type="match status" value="1"/>
</dbReference>
<dbReference type="PATRIC" id="fig|1134406.4.peg.2657"/>
<dbReference type="OrthoDB" id="9792915at2"/>
<feature type="domain" description="SUI1" evidence="4">
    <location>
        <begin position="54"/>
        <end position="114"/>
    </location>
</feature>
<evidence type="ECO:0000313" key="6">
    <source>
        <dbReference type="Proteomes" id="UP000050417"/>
    </source>
</evidence>
<proteinExistence type="inferred from homology"/>
<dbReference type="NCBIfam" id="NF005297">
    <property type="entry name" value="PRK06824.1"/>
    <property type="match status" value="1"/>
</dbReference>
<comment type="similarity">
    <text evidence="1">Belongs to the SUI1 family.</text>
</comment>
<keyword evidence="3" id="KW-0648">Protein biosynthesis</keyword>
<dbReference type="AlphaFoldDB" id="A0A0P6XBC2"/>
<evidence type="ECO:0000256" key="2">
    <source>
        <dbReference type="ARBA" id="ARBA00022845"/>
    </source>
</evidence>
<dbReference type="RefSeq" id="WP_075063025.1">
    <property type="nucleotide sequence ID" value="NZ_LGCL01000024.1"/>
</dbReference>
<evidence type="ECO:0000259" key="4">
    <source>
        <dbReference type="PROSITE" id="PS50296"/>
    </source>
</evidence>
<comment type="caution">
    <text evidence="5">The sequence shown here is derived from an EMBL/GenBank/DDBJ whole genome shotgun (WGS) entry which is preliminary data.</text>
</comment>
<dbReference type="PIRSF" id="PIRSF037511">
    <property type="entry name" value="Transl_init_SUI1_pro"/>
    <property type="match status" value="1"/>
</dbReference>
<dbReference type="GO" id="GO:0001731">
    <property type="term" value="P:formation of translation preinitiation complex"/>
    <property type="evidence" value="ECO:0007669"/>
    <property type="project" value="TreeGrafter"/>
</dbReference>
<accession>A0A0P6XBC2</accession>
<dbReference type="Pfam" id="PF01253">
    <property type="entry name" value="SUI1"/>
    <property type="match status" value="1"/>
</dbReference>
<protein>
    <recommendedName>
        <fullName evidence="4">SUI1 domain-containing protein</fullName>
    </recommendedName>
</protein>
<dbReference type="PANTHER" id="PTHR12789">
    <property type="entry name" value="DENSITY-REGULATED PROTEIN HOMOLOG"/>
    <property type="match status" value="1"/>
</dbReference>
<name>A0A0P6XBC2_9CHLR</name>
<dbReference type="GO" id="GO:0003729">
    <property type="term" value="F:mRNA binding"/>
    <property type="evidence" value="ECO:0007669"/>
    <property type="project" value="TreeGrafter"/>
</dbReference>
<dbReference type="Proteomes" id="UP000050417">
    <property type="component" value="Unassembled WGS sequence"/>
</dbReference>